<evidence type="ECO:0000256" key="7">
    <source>
        <dbReference type="SAM" id="SignalP"/>
    </source>
</evidence>
<proteinExistence type="inferred from homology"/>
<dbReference type="InterPro" id="IPR012556">
    <property type="entry name" value="Entericidin"/>
</dbReference>
<name>A0A1Y0EFD1_9RHOB</name>
<protein>
    <submittedName>
        <fullName evidence="8">Entericidin EcnA/B family protein</fullName>
    </submittedName>
</protein>
<evidence type="ECO:0000256" key="6">
    <source>
        <dbReference type="ARBA" id="ARBA00023288"/>
    </source>
</evidence>
<dbReference type="Proteomes" id="UP000195273">
    <property type="component" value="Chromosome"/>
</dbReference>
<comment type="similarity">
    <text evidence="1">Belongs to the EcnA/EcnB lipoprotein family.</text>
</comment>
<keyword evidence="2" id="KW-1003">Cell membrane</keyword>
<organism evidence="8 9">
    <name type="scientific">Yoonia vestfoldensis</name>
    <dbReference type="NCBI Taxonomy" id="245188"/>
    <lineage>
        <taxon>Bacteria</taxon>
        <taxon>Pseudomonadati</taxon>
        <taxon>Pseudomonadota</taxon>
        <taxon>Alphaproteobacteria</taxon>
        <taxon>Rhodobacterales</taxon>
        <taxon>Paracoccaceae</taxon>
        <taxon>Yoonia</taxon>
    </lineage>
</organism>
<keyword evidence="4" id="KW-0472">Membrane</keyword>
<evidence type="ECO:0000256" key="1">
    <source>
        <dbReference type="ARBA" id="ARBA00010296"/>
    </source>
</evidence>
<keyword evidence="6" id="KW-0449">Lipoprotein</keyword>
<sequence>MNKSRVTFLALLAAGALAACETVEGAGRDIQTAGQSVTETSQEAQR</sequence>
<evidence type="ECO:0000256" key="3">
    <source>
        <dbReference type="ARBA" id="ARBA00022729"/>
    </source>
</evidence>
<dbReference type="Pfam" id="PF08085">
    <property type="entry name" value="Entericidin"/>
    <property type="match status" value="1"/>
</dbReference>
<dbReference type="AlphaFoldDB" id="A0A1Y0EFD1"/>
<feature type="chain" id="PRO_5012914440" evidence="7">
    <location>
        <begin position="19"/>
        <end position="46"/>
    </location>
</feature>
<evidence type="ECO:0000256" key="4">
    <source>
        <dbReference type="ARBA" id="ARBA00023136"/>
    </source>
</evidence>
<dbReference type="KEGG" id="lvs:LOKVESSMR4R_03028"/>
<keyword evidence="5" id="KW-0564">Palmitate</keyword>
<dbReference type="EMBL" id="CP021431">
    <property type="protein sequence ID" value="ARU02315.1"/>
    <property type="molecule type" value="Genomic_DNA"/>
</dbReference>
<keyword evidence="3 7" id="KW-0732">Signal</keyword>
<reference evidence="8 9" key="1">
    <citation type="submission" date="2017-05" db="EMBL/GenBank/DDBJ databases">
        <title>Genome Sequence of Loktanella vestfoldensis Strain SMR4r Isolated from a Culture of the Diatom Skeletonema marinoi.</title>
        <authorList>
            <person name="Topel M."/>
            <person name="Pinder M.I.M."/>
            <person name="Johansson O.N."/>
            <person name="Kourtchenko O."/>
            <person name="Godhe A."/>
            <person name="Clarke A.K."/>
        </authorList>
    </citation>
    <scope>NUCLEOTIDE SEQUENCE [LARGE SCALE GENOMIC DNA]</scope>
    <source>
        <strain evidence="8 9">SMR4r</strain>
    </source>
</reference>
<dbReference type="GO" id="GO:0016020">
    <property type="term" value="C:membrane"/>
    <property type="evidence" value="ECO:0007669"/>
    <property type="project" value="InterPro"/>
</dbReference>
<evidence type="ECO:0000313" key="8">
    <source>
        <dbReference type="EMBL" id="ARU02315.1"/>
    </source>
</evidence>
<dbReference type="PROSITE" id="PS51257">
    <property type="entry name" value="PROKAR_LIPOPROTEIN"/>
    <property type="match status" value="1"/>
</dbReference>
<dbReference type="GO" id="GO:0009636">
    <property type="term" value="P:response to toxic substance"/>
    <property type="evidence" value="ECO:0007669"/>
    <property type="project" value="InterPro"/>
</dbReference>
<feature type="signal peptide" evidence="7">
    <location>
        <begin position="1"/>
        <end position="18"/>
    </location>
</feature>
<dbReference type="RefSeq" id="WP_087210088.1">
    <property type="nucleotide sequence ID" value="NZ_CP021431.1"/>
</dbReference>
<evidence type="ECO:0000313" key="9">
    <source>
        <dbReference type="Proteomes" id="UP000195273"/>
    </source>
</evidence>
<gene>
    <name evidence="8" type="ORF">LOKVESSMR4R_03028</name>
</gene>
<evidence type="ECO:0000256" key="2">
    <source>
        <dbReference type="ARBA" id="ARBA00022475"/>
    </source>
</evidence>
<evidence type="ECO:0000256" key="5">
    <source>
        <dbReference type="ARBA" id="ARBA00023139"/>
    </source>
</evidence>
<accession>A0A1Y0EFD1</accession>
<keyword evidence="9" id="KW-1185">Reference proteome</keyword>
<dbReference type="STRING" id="1122181.GCA_000382265_00100"/>